<feature type="compositionally biased region" description="Low complexity" evidence="1">
    <location>
        <begin position="44"/>
        <end position="54"/>
    </location>
</feature>
<sequence length="314" mass="33212">MRDGFVANREPFRAKRNARFDASVVLIALLTPAAPAIPAPPCPARARVPAAAEQPRPPETACSQYSSSLGPPHHRFKLGAWRGLLARAPPSPGRDLPQAPSPAGPGHPRASPEPPEEAAANRVCPDPSQAELRLRALGPHFPCGQAPLSTPATSSNPARASPAVPAPRRPPPRSPAAARVLCGPTLEPRHSRALPLPSEVSTTSPLVSGTGSSPPRPPPVAASPPASSSPRGSVRARSPPPRHRLLPAAGQHLPRTSPTCCSHHRPERPPPDRRRPSLAPTAPVRSLRLRLRETVSALYRWVLRSDVGTVVHAR</sequence>
<keyword evidence="2" id="KW-1185">Reference proteome</keyword>
<dbReference type="RefSeq" id="XP_020105567.1">
    <property type="nucleotide sequence ID" value="XM_020249978.1"/>
</dbReference>
<accession>A0A6P5GCJ6</accession>
<feature type="compositionally biased region" description="Low complexity" evidence="1">
    <location>
        <begin position="223"/>
        <end position="237"/>
    </location>
</feature>
<proteinExistence type="predicted"/>
<organism evidence="2 3">
    <name type="scientific">Ananas comosus</name>
    <name type="common">Pineapple</name>
    <name type="synonym">Ananas ananas</name>
    <dbReference type="NCBI Taxonomy" id="4615"/>
    <lineage>
        <taxon>Eukaryota</taxon>
        <taxon>Viridiplantae</taxon>
        <taxon>Streptophyta</taxon>
        <taxon>Embryophyta</taxon>
        <taxon>Tracheophyta</taxon>
        <taxon>Spermatophyta</taxon>
        <taxon>Magnoliopsida</taxon>
        <taxon>Liliopsida</taxon>
        <taxon>Poales</taxon>
        <taxon>Bromeliaceae</taxon>
        <taxon>Bromelioideae</taxon>
        <taxon>Ananas</taxon>
    </lineage>
</organism>
<reference evidence="3" key="2">
    <citation type="submission" date="2025-08" db="UniProtKB">
        <authorList>
            <consortium name="RefSeq"/>
        </authorList>
    </citation>
    <scope>IDENTIFICATION</scope>
    <source>
        <tissue evidence="3">Leaf</tissue>
    </source>
</reference>
<reference evidence="2" key="1">
    <citation type="journal article" date="2015" name="Nat. Genet.">
        <title>The pineapple genome and the evolution of CAM photosynthesis.</title>
        <authorList>
            <person name="Ming R."/>
            <person name="VanBuren R."/>
            <person name="Wai C.M."/>
            <person name="Tang H."/>
            <person name="Schatz M.C."/>
            <person name="Bowers J.E."/>
            <person name="Lyons E."/>
            <person name="Wang M.L."/>
            <person name="Chen J."/>
            <person name="Biggers E."/>
            <person name="Zhang J."/>
            <person name="Huang L."/>
            <person name="Zhang L."/>
            <person name="Miao W."/>
            <person name="Zhang J."/>
            <person name="Ye Z."/>
            <person name="Miao C."/>
            <person name="Lin Z."/>
            <person name="Wang H."/>
            <person name="Zhou H."/>
            <person name="Yim W.C."/>
            <person name="Priest H.D."/>
            <person name="Zheng C."/>
            <person name="Woodhouse M."/>
            <person name="Edger P.P."/>
            <person name="Guyot R."/>
            <person name="Guo H.B."/>
            <person name="Guo H."/>
            <person name="Zheng G."/>
            <person name="Singh R."/>
            <person name="Sharma A."/>
            <person name="Min X."/>
            <person name="Zheng Y."/>
            <person name="Lee H."/>
            <person name="Gurtowski J."/>
            <person name="Sedlazeck F.J."/>
            <person name="Harkess A."/>
            <person name="McKain M.R."/>
            <person name="Liao Z."/>
            <person name="Fang J."/>
            <person name="Liu J."/>
            <person name="Zhang X."/>
            <person name="Zhang Q."/>
            <person name="Hu W."/>
            <person name="Qin Y."/>
            <person name="Wang K."/>
            <person name="Chen L.Y."/>
            <person name="Shirley N."/>
            <person name="Lin Y.R."/>
            <person name="Liu L.Y."/>
            <person name="Hernandez A.G."/>
            <person name="Wright C.L."/>
            <person name="Bulone V."/>
            <person name="Tuskan G.A."/>
            <person name="Heath K."/>
            <person name="Zee F."/>
            <person name="Moore P.H."/>
            <person name="Sunkar R."/>
            <person name="Leebens-Mack J.H."/>
            <person name="Mockler T."/>
            <person name="Bennetzen J.L."/>
            <person name="Freeling M."/>
            <person name="Sankoff D."/>
            <person name="Paterson A.H."/>
            <person name="Zhu X."/>
            <person name="Yang X."/>
            <person name="Smith J.A."/>
            <person name="Cushman J.C."/>
            <person name="Paull R.E."/>
            <person name="Yu Q."/>
        </authorList>
    </citation>
    <scope>NUCLEOTIDE SEQUENCE [LARGE SCALE GENOMIC DNA]</scope>
    <source>
        <strain evidence="2">cv. F153</strain>
    </source>
</reference>
<dbReference type="GeneID" id="109722092"/>
<feature type="compositionally biased region" description="Polar residues" evidence="1">
    <location>
        <begin position="147"/>
        <end position="156"/>
    </location>
</feature>
<dbReference type="Proteomes" id="UP000515123">
    <property type="component" value="Linkage group 16"/>
</dbReference>
<evidence type="ECO:0000313" key="2">
    <source>
        <dbReference type="Proteomes" id="UP000515123"/>
    </source>
</evidence>
<feature type="compositionally biased region" description="Pro residues" evidence="1">
    <location>
        <begin position="164"/>
        <end position="174"/>
    </location>
</feature>
<evidence type="ECO:0000313" key="3">
    <source>
        <dbReference type="RefSeq" id="XP_020105567.1"/>
    </source>
</evidence>
<protein>
    <submittedName>
        <fullName evidence="3">Vegetative cell wall protein gp1-like</fullName>
    </submittedName>
</protein>
<feature type="region of interest" description="Disordered" evidence="1">
    <location>
        <begin position="38"/>
        <end position="69"/>
    </location>
</feature>
<feature type="compositionally biased region" description="Polar residues" evidence="1">
    <location>
        <begin position="199"/>
        <end position="210"/>
    </location>
</feature>
<dbReference type="AlphaFoldDB" id="A0A6P5GCJ6"/>
<evidence type="ECO:0000256" key="1">
    <source>
        <dbReference type="SAM" id="MobiDB-lite"/>
    </source>
</evidence>
<feature type="region of interest" description="Disordered" evidence="1">
    <location>
        <begin position="85"/>
        <end position="123"/>
    </location>
</feature>
<gene>
    <name evidence="3" type="primary">LOC109722092</name>
</gene>
<feature type="region of interest" description="Disordered" evidence="1">
    <location>
        <begin position="139"/>
        <end position="281"/>
    </location>
</feature>
<name>A0A6P5GCJ6_ANACO</name>